<accession>A0ABD3EYX5</accession>
<name>A0ABD3EYX5_9STRA</name>
<dbReference type="EMBL" id="JBIMZQ010000053">
    <property type="protein sequence ID" value="KAL3658541.1"/>
    <property type="molecule type" value="Genomic_DNA"/>
</dbReference>
<protein>
    <submittedName>
        <fullName evidence="1">Uncharacterized protein</fullName>
    </submittedName>
</protein>
<evidence type="ECO:0000313" key="1">
    <source>
        <dbReference type="EMBL" id="KAL3658541.1"/>
    </source>
</evidence>
<gene>
    <name evidence="1" type="ORF">V7S43_016425</name>
</gene>
<keyword evidence="2" id="KW-1185">Reference proteome</keyword>
<sequence length="103" mass="11746">MRFYLEQSRQPIWNFVAFGGKKLLLRQGQHDPFVSKNGTSGTADRLLDELTDVCISGNGVLPRAIYDQVGDMKRTQTLQRMAEDPHFTSICTEIWKVYHSATI</sequence>
<dbReference type="Proteomes" id="UP001632037">
    <property type="component" value="Unassembled WGS sequence"/>
</dbReference>
<dbReference type="AlphaFoldDB" id="A0ABD3EYX5"/>
<proteinExistence type="predicted"/>
<evidence type="ECO:0000313" key="2">
    <source>
        <dbReference type="Proteomes" id="UP001632037"/>
    </source>
</evidence>
<organism evidence="1 2">
    <name type="scientific">Phytophthora oleae</name>
    <dbReference type="NCBI Taxonomy" id="2107226"/>
    <lineage>
        <taxon>Eukaryota</taxon>
        <taxon>Sar</taxon>
        <taxon>Stramenopiles</taxon>
        <taxon>Oomycota</taxon>
        <taxon>Peronosporomycetes</taxon>
        <taxon>Peronosporales</taxon>
        <taxon>Peronosporaceae</taxon>
        <taxon>Phytophthora</taxon>
    </lineage>
</organism>
<comment type="caution">
    <text evidence="1">The sequence shown here is derived from an EMBL/GenBank/DDBJ whole genome shotgun (WGS) entry which is preliminary data.</text>
</comment>
<reference evidence="1 2" key="1">
    <citation type="submission" date="2024-09" db="EMBL/GenBank/DDBJ databases">
        <title>Genome sequencing and assembly of Phytophthora oleae, isolate VK10A, causative agent of rot of olive drupes.</title>
        <authorList>
            <person name="Conti Taguali S."/>
            <person name="Riolo M."/>
            <person name="La Spada F."/>
            <person name="Cacciola S.O."/>
            <person name="Dionisio G."/>
        </authorList>
    </citation>
    <scope>NUCLEOTIDE SEQUENCE [LARGE SCALE GENOMIC DNA]</scope>
    <source>
        <strain evidence="1 2">VK10A</strain>
    </source>
</reference>